<dbReference type="SUPFAM" id="SSF56349">
    <property type="entry name" value="DNA breaking-rejoining enzymes"/>
    <property type="match status" value="1"/>
</dbReference>
<evidence type="ECO:0000256" key="1">
    <source>
        <dbReference type="ARBA" id="ARBA00008857"/>
    </source>
</evidence>
<dbReference type="EMBL" id="JAGPNL010000003">
    <property type="protein sequence ID" value="MBQ0827647.1"/>
    <property type="molecule type" value="Genomic_DNA"/>
</dbReference>
<dbReference type="PROSITE" id="PS51900">
    <property type="entry name" value="CB"/>
    <property type="match status" value="1"/>
</dbReference>
<keyword evidence="2" id="KW-0229">DNA integration</keyword>
<reference evidence="8" key="1">
    <citation type="submission" date="2021-04" db="EMBL/GenBank/DDBJ databases">
        <title>Genome seq and assembly of Streptomyces sp. RG38.</title>
        <authorList>
            <person name="Chhetri G."/>
        </authorList>
    </citation>
    <scope>NUCLEOTIDE SEQUENCE</scope>
    <source>
        <strain evidence="8">RG38</strain>
    </source>
</reference>
<sequence>MGRRSTPTNPRQVRSKRCGCKACLDKYPGARPKTTNCIGSWQARYTPPGQRERAVNFSTETEAIHFLERTRTEIRERRWIDPARGEITLTAWHTLWWKSQTAQLEENTIDRDSRSWRNHVQKRFGTVRLVDITWLDVQNWVNSIWDGTGGPLAASSVTKAFQVLDRMMTAALRDRRIPFNPCDGIKLPSGRGKHPDDRRPPTTNQLALVREKLPDYLRPVQQLAEETGLRFGELAGLRWCRIDLASRRLQVREVLIEPRGHVKRKAYPKSDAGLRTVPLTDTAVQLLRELWDAEPDASRAVSEPDDGLRTEELVFHGRNAIRRGSKINGSEGERYRAPLRRSSVRRRWVDAIDKAGIARKVVKTWTEEVEDPETGRVKKEDRARTDWWPDFHDQRHTFASRLHALGVPEAITQEILGHERAGEVTWLYTHASADYAGQVLAALEGASPDQAQLRVVTVESDGVRDESGSGVGRVGVA</sequence>
<comment type="similarity">
    <text evidence="1">Belongs to the 'phage' integrase family.</text>
</comment>
<dbReference type="Proteomes" id="UP000677875">
    <property type="component" value="Unassembled WGS sequence"/>
</dbReference>
<organism evidence="8 9">
    <name type="scientific">Streptomyces tagetis</name>
    <dbReference type="NCBI Taxonomy" id="2820809"/>
    <lineage>
        <taxon>Bacteria</taxon>
        <taxon>Bacillati</taxon>
        <taxon>Actinomycetota</taxon>
        <taxon>Actinomycetes</taxon>
        <taxon>Kitasatosporales</taxon>
        <taxon>Streptomycetaceae</taxon>
        <taxon>Streptomyces</taxon>
    </lineage>
</organism>
<dbReference type="PANTHER" id="PTHR30629">
    <property type="entry name" value="PROPHAGE INTEGRASE"/>
    <property type="match status" value="1"/>
</dbReference>
<dbReference type="Pfam" id="PF00589">
    <property type="entry name" value="Phage_integrase"/>
    <property type="match status" value="1"/>
</dbReference>
<evidence type="ECO:0000256" key="4">
    <source>
        <dbReference type="ARBA" id="ARBA00023172"/>
    </source>
</evidence>
<dbReference type="InterPro" id="IPR002104">
    <property type="entry name" value="Integrase_catalytic"/>
</dbReference>
<feature type="domain" description="Tyr recombinase" evidence="6">
    <location>
        <begin position="196"/>
        <end position="441"/>
    </location>
</feature>
<accession>A0A940XHR9</accession>
<dbReference type="InterPro" id="IPR011010">
    <property type="entry name" value="DNA_brk_join_enz"/>
</dbReference>
<dbReference type="InterPro" id="IPR044068">
    <property type="entry name" value="CB"/>
</dbReference>
<gene>
    <name evidence="8" type="ORF">J5Y05_14180</name>
</gene>
<proteinExistence type="inferred from homology"/>
<comment type="caution">
    <text evidence="8">The sequence shown here is derived from an EMBL/GenBank/DDBJ whole genome shotgun (WGS) entry which is preliminary data.</text>
</comment>
<dbReference type="RefSeq" id="WP_210872190.1">
    <property type="nucleotide sequence ID" value="NZ_JAGPNL010000003.1"/>
</dbReference>
<evidence type="ECO:0000256" key="3">
    <source>
        <dbReference type="ARBA" id="ARBA00023125"/>
    </source>
</evidence>
<evidence type="ECO:0000259" key="6">
    <source>
        <dbReference type="PROSITE" id="PS51898"/>
    </source>
</evidence>
<dbReference type="InterPro" id="IPR004107">
    <property type="entry name" value="Integrase_SAM-like_N"/>
</dbReference>
<dbReference type="InterPro" id="IPR010998">
    <property type="entry name" value="Integrase_recombinase_N"/>
</dbReference>
<dbReference type="Pfam" id="PF14659">
    <property type="entry name" value="Phage_int_SAM_3"/>
    <property type="match status" value="1"/>
</dbReference>
<dbReference type="GO" id="GO:0006310">
    <property type="term" value="P:DNA recombination"/>
    <property type="evidence" value="ECO:0007669"/>
    <property type="project" value="UniProtKB-KW"/>
</dbReference>
<keyword evidence="3 5" id="KW-0238">DNA-binding</keyword>
<dbReference type="GO" id="GO:0003677">
    <property type="term" value="F:DNA binding"/>
    <property type="evidence" value="ECO:0007669"/>
    <property type="project" value="UniProtKB-UniRule"/>
</dbReference>
<dbReference type="PANTHER" id="PTHR30629:SF2">
    <property type="entry name" value="PROPHAGE INTEGRASE INTS-RELATED"/>
    <property type="match status" value="1"/>
</dbReference>
<evidence type="ECO:0000256" key="2">
    <source>
        <dbReference type="ARBA" id="ARBA00022908"/>
    </source>
</evidence>
<name>A0A940XHR9_9ACTN</name>
<evidence type="ECO:0000259" key="7">
    <source>
        <dbReference type="PROSITE" id="PS51900"/>
    </source>
</evidence>
<keyword evidence="9" id="KW-1185">Reference proteome</keyword>
<evidence type="ECO:0000256" key="5">
    <source>
        <dbReference type="PROSITE-ProRule" id="PRU01248"/>
    </source>
</evidence>
<dbReference type="AlphaFoldDB" id="A0A940XHR9"/>
<keyword evidence="4" id="KW-0233">DNA recombination</keyword>
<dbReference type="PROSITE" id="PS51898">
    <property type="entry name" value="TYR_RECOMBINASE"/>
    <property type="match status" value="1"/>
</dbReference>
<dbReference type="GO" id="GO:0015074">
    <property type="term" value="P:DNA integration"/>
    <property type="evidence" value="ECO:0007669"/>
    <property type="project" value="UniProtKB-KW"/>
</dbReference>
<dbReference type="Gene3D" id="1.10.150.130">
    <property type="match status" value="1"/>
</dbReference>
<dbReference type="Gene3D" id="1.10.443.10">
    <property type="entry name" value="Intergrase catalytic core"/>
    <property type="match status" value="1"/>
</dbReference>
<dbReference type="InterPro" id="IPR050808">
    <property type="entry name" value="Phage_Integrase"/>
</dbReference>
<evidence type="ECO:0000313" key="9">
    <source>
        <dbReference type="Proteomes" id="UP000677875"/>
    </source>
</evidence>
<protein>
    <submittedName>
        <fullName evidence="8">Tyrosine-type recombinase/integrase</fullName>
    </submittedName>
</protein>
<dbReference type="InterPro" id="IPR013762">
    <property type="entry name" value="Integrase-like_cat_sf"/>
</dbReference>
<evidence type="ECO:0000313" key="8">
    <source>
        <dbReference type="EMBL" id="MBQ0827647.1"/>
    </source>
</evidence>
<feature type="domain" description="Core-binding (CB)" evidence="7">
    <location>
        <begin position="87"/>
        <end position="172"/>
    </location>
</feature>